<evidence type="ECO:0000256" key="1">
    <source>
        <dbReference type="SAM" id="Phobius"/>
    </source>
</evidence>
<evidence type="ECO:0000313" key="3">
    <source>
        <dbReference type="EMBL" id="RVU24978.1"/>
    </source>
</evidence>
<dbReference type="Pfam" id="PF12158">
    <property type="entry name" value="DUF3592"/>
    <property type="match status" value="1"/>
</dbReference>
<keyword evidence="1" id="KW-1133">Transmembrane helix</keyword>
<keyword evidence="4" id="KW-1185">Reference proteome</keyword>
<proteinExistence type="predicted"/>
<dbReference type="AlphaFoldDB" id="A0A437PRT9"/>
<comment type="caution">
    <text evidence="3">The sequence shown here is derived from an EMBL/GenBank/DDBJ whole genome shotgun (WGS) entry which is preliminary data.</text>
</comment>
<feature type="transmembrane region" description="Helical" evidence="1">
    <location>
        <begin position="134"/>
        <end position="154"/>
    </location>
</feature>
<dbReference type="EMBL" id="SACY01000003">
    <property type="protein sequence ID" value="RVU24978.1"/>
    <property type="molecule type" value="Genomic_DNA"/>
</dbReference>
<dbReference type="InterPro" id="IPR021994">
    <property type="entry name" value="DUF3592"/>
</dbReference>
<accession>A0A437PRT9</accession>
<evidence type="ECO:0000259" key="2">
    <source>
        <dbReference type="Pfam" id="PF12158"/>
    </source>
</evidence>
<feature type="transmembrane region" description="Helical" evidence="1">
    <location>
        <begin position="20"/>
        <end position="44"/>
    </location>
</feature>
<name>A0A437PRT9_9BACT</name>
<reference evidence="3 4" key="1">
    <citation type="submission" date="2019-01" db="EMBL/GenBank/DDBJ databases">
        <authorList>
            <person name="Chen W.-M."/>
        </authorList>
    </citation>
    <scope>NUCLEOTIDE SEQUENCE [LARGE SCALE GENOMIC DNA]</scope>
    <source>
        <strain evidence="3 4">FSY-15</strain>
    </source>
</reference>
<dbReference type="RefSeq" id="WP_127804209.1">
    <property type="nucleotide sequence ID" value="NZ_SACY01000003.1"/>
</dbReference>
<evidence type="ECO:0000313" key="4">
    <source>
        <dbReference type="Proteomes" id="UP000282832"/>
    </source>
</evidence>
<protein>
    <submittedName>
        <fullName evidence="3">DUF3592 domain-containing protein</fullName>
    </submittedName>
</protein>
<sequence>MNLYTIFLLSGRSSGNTYDTVLVFSSFFIGVSLILLAIGIILFYQQKYFITHSKITTGTIIDCNKRYSRDDNQGRFPTYFPIVSYEVNGINYTIESEKGKPDELEIGSGVMVRYFEENPAQSNLVMDNKQTSSVSVFLILGILMFLASVSLFFMNK</sequence>
<gene>
    <name evidence="3" type="ORF">EOJ36_08205</name>
</gene>
<feature type="domain" description="DUF3592" evidence="2">
    <location>
        <begin position="56"/>
        <end position="124"/>
    </location>
</feature>
<keyword evidence="1" id="KW-0812">Transmembrane</keyword>
<keyword evidence="1" id="KW-0472">Membrane</keyword>
<dbReference type="OrthoDB" id="957222at2"/>
<organism evidence="3 4">
    <name type="scientific">Sandaracinomonas limnophila</name>
    <dbReference type="NCBI Taxonomy" id="1862386"/>
    <lineage>
        <taxon>Bacteria</taxon>
        <taxon>Pseudomonadati</taxon>
        <taxon>Bacteroidota</taxon>
        <taxon>Cytophagia</taxon>
        <taxon>Cytophagales</taxon>
        <taxon>Flectobacillaceae</taxon>
        <taxon>Sandaracinomonas</taxon>
    </lineage>
</organism>
<dbReference type="Proteomes" id="UP000282832">
    <property type="component" value="Unassembled WGS sequence"/>
</dbReference>